<dbReference type="EMBL" id="CAADRP010000446">
    <property type="protein sequence ID" value="VFU28353.1"/>
    <property type="molecule type" value="Genomic_DNA"/>
</dbReference>
<dbReference type="PANTHER" id="PTHR31355:SF22">
    <property type="entry name" value="TORTIFOLIA1-LIKE PROTEIN 2"/>
    <property type="match status" value="1"/>
</dbReference>
<sequence length="889" mass="98088">MKEAHSQSKTRGSSRVIAQQVVFELKQKVVVALKKLADRDTCQIGVDELEKIAECLTPDGVSPFLSCILDTDKEQKSAVRKECVGLIGTLVNFHEGLMGPHLSKMVASVVKRLKDPDSVVRDACVETMGILAAKLSSHGDESDGVFVMLVKPLFEALGEQNKHVQSGSALCLARVIDNSHDPPVSILQRMLTRTIKLLKNPHFMAKPAVIELTRSIILAGGAPSQNILSAAMTSIQEALKNSDWTTRKAASVALGELASSGGSCLGPFRASCIRYLESCRFDKVKPVRDTVQHALQYWKSLPGSDTPEPSETGSSIKENFYGGGYSDVTSASDVVRKEDTLKNVVPDSTKRRAPLSATKACQNYVDSHHPKTDNWHIEISVPKKHNISLADLQNEESEGSSVTKTLERMSADVMSPPDIGCEYVPMDDKQDSSSVSNLVTNNFGTKFVTVSHGLLEEGSSFKPRGRNQQFASEGINSEVQIYSEQMRDRRSVDSTVTDNSFQTLHGCCSQVASEMACIRKQLLEMENKQSNLMELLQVFSTGVMDNLSILQSKVSGLEHEVDRIAQGLMQDGRRSDSAISRLMKQSQSVSSPRPSTYTPRPSVDIRNRQPSLLSAKNCDIWEGKNFSRSRPVNHAKNGTEMWANPTVKTSRNAIGKEMQKRSEQGAQSMGQARKVDSVFASLSSANSRQSGPESKNCAWQCVKDFLCEGDLESAYEEALCSIDELVLIELIESTGPVLESLSSKTASDVLSTLASYFLEQRFTNSIIPWLQQASALLSSLVVDLSTINGPDYIVLSAKTRREFFCAIQEAINMEFSNPAERRSISQLAMKLRQLWGMINSSFRSLRFICIFHQAIFFLVVLNAKRMFRAIVVSKYYGKQGRAPDKFNPK</sequence>
<feature type="compositionally biased region" description="Low complexity" evidence="1">
    <location>
        <begin position="588"/>
        <end position="602"/>
    </location>
</feature>
<dbReference type="AlphaFoldDB" id="A0A6N2KYJ2"/>
<feature type="region of interest" description="Disordered" evidence="1">
    <location>
        <begin position="582"/>
        <end position="605"/>
    </location>
</feature>
<keyword evidence="2" id="KW-0472">Membrane</keyword>
<proteinExistence type="predicted"/>
<dbReference type="Gene3D" id="1.25.10.10">
    <property type="entry name" value="Leucine-rich Repeat Variant"/>
    <property type="match status" value="2"/>
</dbReference>
<dbReference type="PANTHER" id="PTHR31355">
    <property type="entry name" value="MICROTUBULE-ASSOCIATED PROTEIN TORTIFOLIA1"/>
    <property type="match status" value="1"/>
</dbReference>
<dbReference type="GO" id="GO:0008017">
    <property type="term" value="F:microtubule binding"/>
    <property type="evidence" value="ECO:0007669"/>
    <property type="project" value="InterPro"/>
</dbReference>
<dbReference type="InterPro" id="IPR057599">
    <property type="entry name" value="TORTIFOLIA1/TORL1-2_C"/>
</dbReference>
<feature type="domain" description="TOG" evidence="3">
    <location>
        <begin position="42"/>
        <end position="290"/>
    </location>
</feature>
<dbReference type="InterPro" id="IPR034085">
    <property type="entry name" value="TOG"/>
</dbReference>
<dbReference type="InterPro" id="IPR011989">
    <property type="entry name" value="ARM-like"/>
</dbReference>
<organism evidence="4">
    <name type="scientific">Salix viminalis</name>
    <name type="common">Common osier</name>
    <name type="synonym">Basket willow</name>
    <dbReference type="NCBI Taxonomy" id="40686"/>
    <lineage>
        <taxon>Eukaryota</taxon>
        <taxon>Viridiplantae</taxon>
        <taxon>Streptophyta</taxon>
        <taxon>Embryophyta</taxon>
        <taxon>Tracheophyta</taxon>
        <taxon>Spermatophyta</taxon>
        <taxon>Magnoliopsida</taxon>
        <taxon>eudicotyledons</taxon>
        <taxon>Gunneridae</taxon>
        <taxon>Pentapetalae</taxon>
        <taxon>rosids</taxon>
        <taxon>fabids</taxon>
        <taxon>Malpighiales</taxon>
        <taxon>Salicaceae</taxon>
        <taxon>Saliceae</taxon>
        <taxon>Salix</taxon>
    </lineage>
</organism>
<keyword evidence="2" id="KW-0812">Transmembrane</keyword>
<evidence type="ECO:0000313" key="4">
    <source>
        <dbReference type="EMBL" id="VFU28353.1"/>
    </source>
</evidence>
<protein>
    <recommendedName>
        <fullName evidence="3">TOG domain-containing protein</fullName>
    </recommendedName>
</protein>
<evidence type="ECO:0000259" key="3">
    <source>
        <dbReference type="SMART" id="SM01349"/>
    </source>
</evidence>
<accession>A0A6N2KYJ2</accession>
<reference evidence="4" key="1">
    <citation type="submission" date="2019-03" db="EMBL/GenBank/DDBJ databases">
        <authorList>
            <person name="Mank J."/>
            <person name="Almeida P."/>
        </authorList>
    </citation>
    <scope>NUCLEOTIDE SEQUENCE</scope>
    <source>
        <strain evidence="4">78183</strain>
    </source>
</reference>
<evidence type="ECO:0000256" key="2">
    <source>
        <dbReference type="SAM" id="Phobius"/>
    </source>
</evidence>
<dbReference type="InterPro" id="IPR033337">
    <property type="entry name" value="TORTIFOLIA1/SINE1-2"/>
</dbReference>
<keyword evidence="2" id="KW-1133">Transmembrane helix</keyword>
<dbReference type="InterPro" id="IPR057600">
    <property type="entry name" value="TORTIFOLIA1/SINE1-2_N"/>
</dbReference>
<dbReference type="Pfam" id="PF24714">
    <property type="entry name" value="TOR1L1_N"/>
    <property type="match status" value="1"/>
</dbReference>
<name>A0A6N2KYJ2_SALVM</name>
<gene>
    <name evidence="4" type="ORF">SVIM_LOCUS93752</name>
</gene>
<evidence type="ECO:0000256" key="1">
    <source>
        <dbReference type="SAM" id="MobiDB-lite"/>
    </source>
</evidence>
<dbReference type="Pfam" id="PF24713">
    <property type="entry name" value="TOR1L1_C"/>
    <property type="match status" value="1"/>
</dbReference>
<dbReference type="SUPFAM" id="SSF48371">
    <property type="entry name" value="ARM repeat"/>
    <property type="match status" value="1"/>
</dbReference>
<dbReference type="SMART" id="SM01349">
    <property type="entry name" value="TOG"/>
    <property type="match status" value="1"/>
</dbReference>
<feature type="transmembrane region" description="Helical" evidence="2">
    <location>
        <begin position="845"/>
        <end position="863"/>
    </location>
</feature>
<dbReference type="InterPro" id="IPR016024">
    <property type="entry name" value="ARM-type_fold"/>
</dbReference>
<dbReference type="GO" id="GO:0005874">
    <property type="term" value="C:microtubule"/>
    <property type="evidence" value="ECO:0007669"/>
    <property type="project" value="InterPro"/>
</dbReference>